<evidence type="ECO:0000313" key="12">
    <source>
        <dbReference type="Proteomes" id="UP000325255"/>
    </source>
</evidence>
<dbReference type="InterPro" id="IPR025993">
    <property type="entry name" value="Ceramide_glucosylTrfase"/>
</dbReference>
<dbReference type="Proteomes" id="UP000325255">
    <property type="component" value="Unassembled WGS sequence"/>
</dbReference>
<evidence type="ECO:0000256" key="2">
    <source>
        <dbReference type="ARBA" id="ARBA00004760"/>
    </source>
</evidence>
<organism evidence="11 12">
    <name type="scientific">Rhodovastum atsumiense</name>
    <dbReference type="NCBI Taxonomy" id="504468"/>
    <lineage>
        <taxon>Bacteria</taxon>
        <taxon>Pseudomonadati</taxon>
        <taxon>Pseudomonadota</taxon>
        <taxon>Alphaproteobacteria</taxon>
        <taxon>Acetobacterales</taxon>
        <taxon>Acetobacteraceae</taxon>
        <taxon>Rhodovastum</taxon>
    </lineage>
</organism>
<comment type="pathway">
    <text evidence="2">Lipid metabolism; sphingolipid metabolism.</text>
</comment>
<evidence type="ECO:0000256" key="1">
    <source>
        <dbReference type="ARBA" id="ARBA00004141"/>
    </source>
</evidence>
<keyword evidence="12" id="KW-1185">Reference proteome</keyword>
<evidence type="ECO:0000256" key="5">
    <source>
        <dbReference type="ARBA" id="ARBA00022679"/>
    </source>
</evidence>
<feature type="transmembrane region" description="Helical" evidence="9">
    <location>
        <begin position="289"/>
        <end position="315"/>
    </location>
</feature>
<keyword evidence="7 9" id="KW-1133">Transmembrane helix</keyword>
<dbReference type="PANTHER" id="PTHR12726:SF0">
    <property type="entry name" value="CERAMIDE GLUCOSYLTRANSFERASE"/>
    <property type="match status" value="1"/>
</dbReference>
<keyword evidence="8 9" id="KW-0472">Membrane</keyword>
<dbReference type="InterPro" id="IPR017835">
    <property type="entry name" value="Hopen-assoc_HpnI"/>
</dbReference>
<comment type="caution">
    <text evidence="11">The sequence shown here is derived from an EMBL/GenBank/DDBJ whole genome shotgun (WGS) entry which is preliminary data.</text>
</comment>
<dbReference type="GO" id="GO:0008120">
    <property type="term" value="F:ceramide glucosyltransferase activity"/>
    <property type="evidence" value="ECO:0007669"/>
    <property type="project" value="TreeGrafter"/>
</dbReference>
<evidence type="ECO:0000256" key="7">
    <source>
        <dbReference type="ARBA" id="ARBA00022989"/>
    </source>
</evidence>
<dbReference type="PANTHER" id="PTHR12726">
    <property type="entry name" value="CERAMIDE GLUCOSYLTRANSFERASE"/>
    <property type="match status" value="1"/>
</dbReference>
<evidence type="ECO:0000256" key="10">
    <source>
        <dbReference type="SAM" id="SignalP"/>
    </source>
</evidence>
<dbReference type="AlphaFoldDB" id="A0A5M6IRW9"/>
<keyword evidence="6 9" id="KW-0812">Transmembrane</keyword>
<evidence type="ECO:0000256" key="8">
    <source>
        <dbReference type="ARBA" id="ARBA00023136"/>
    </source>
</evidence>
<dbReference type="Pfam" id="PF13506">
    <property type="entry name" value="Glyco_transf_21"/>
    <property type="match status" value="1"/>
</dbReference>
<keyword evidence="4" id="KW-0328">Glycosyltransferase</keyword>
<feature type="chain" id="PRO_5024291326" evidence="10">
    <location>
        <begin position="21"/>
        <end position="394"/>
    </location>
</feature>
<dbReference type="NCBIfam" id="TIGR03472">
    <property type="entry name" value="HpnI"/>
    <property type="match status" value="1"/>
</dbReference>
<proteinExistence type="predicted"/>
<name>A0A5M6IRW9_9PROT</name>
<keyword evidence="5 11" id="KW-0808">Transferase</keyword>
<evidence type="ECO:0000256" key="3">
    <source>
        <dbReference type="ARBA" id="ARBA00004991"/>
    </source>
</evidence>
<dbReference type="GO" id="GO:0016020">
    <property type="term" value="C:membrane"/>
    <property type="evidence" value="ECO:0007669"/>
    <property type="project" value="UniProtKB-SubCell"/>
</dbReference>
<keyword evidence="10" id="KW-0732">Signal</keyword>
<protein>
    <submittedName>
        <fullName evidence="11">Glycosyltransferase</fullName>
    </submittedName>
</protein>
<dbReference type="EMBL" id="VWPK01000034">
    <property type="protein sequence ID" value="KAA5610318.1"/>
    <property type="molecule type" value="Genomic_DNA"/>
</dbReference>
<gene>
    <name evidence="11" type="ORF">F1189_19595</name>
</gene>
<dbReference type="GO" id="GO:0006679">
    <property type="term" value="P:glucosylceramide biosynthetic process"/>
    <property type="evidence" value="ECO:0007669"/>
    <property type="project" value="TreeGrafter"/>
</dbReference>
<evidence type="ECO:0000256" key="4">
    <source>
        <dbReference type="ARBA" id="ARBA00022676"/>
    </source>
</evidence>
<comment type="pathway">
    <text evidence="3">Sphingolipid metabolism.</text>
</comment>
<dbReference type="RefSeq" id="WP_150042564.1">
    <property type="nucleotide sequence ID" value="NZ_OW485601.1"/>
</dbReference>
<reference evidence="11 12" key="1">
    <citation type="submission" date="2019-09" db="EMBL/GenBank/DDBJ databases">
        <title>Genome sequence of Rhodovastum atsumiense, a diverse member of the Acetobacteraceae family of non-sulfur purple photosynthetic bacteria.</title>
        <authorList>
            <person name="Meyer T."/>
            <person name="Kyndt J."/>
        </authorList>
    </citation>
    <scope>NUCLEOTIDE SEQUENCE [LARGE SCALE GENOMIC DNA]</scope>
    <source>
        <strain evidence="11 12">DSM 21279</strain>
    </source>
</reference>
<evidence type="ECO:0000256" key="9">
    <source>
        <dbReference type="SAM" id="Phobius"/>
    </source>
</evidence>
<dbReference type="InterPro" id="IPR029044">
    <property type="entry name" value="Nucleotide-diphossugar_trans"/>
</dbReference>
<dbReference type="OrthoDB" id="9814255at2"/>
<dbReference type="Gene3D" id="3.90.550.10">
    <property type="entry name" value="Spore Coat Polysaccharide Biosynthesis Protein SpsA, Chain A"/>
    <property type="match status" value="1"/>
</dbReference>
<sequence>MFHWFALLPAALAAAGVCQAAMGAFAAHRFARAPSPSGHCPPITVLKPLYGDEPLLEDALASFCAQDYPCFQLVCGVQRANDPAIAVVERLRTRFPDCDITLVVDPTLHGENRKIGNLINMLPQARHDVLVISDSDVHAAPDALAAIAEAIDQPGTGLVTMLYAGLPANRSLAARLGATAITHSFLPGALLSRTLGRQDCFGAVMALRRETLAAIGGLQALVHHLADDNILGRLVRDQGLAVRLAPTICATTVPEATLPALFRHELRWARTILALVPAGFAASAIQYPVFWAALAVPLSGAAWWSLLGVALAWAGRAGAARILDMRLGLAESGLATSAPIWLLPLRDMLSVAVMLASTASDRVEWRGEVLHTALDRLDGKTVSVVTTGDRPETA</sequence>
<feature type="signal peptide" evidence="10">
    <location>
        <begin position="1"/>
        <end position="20"/>
    </location>
</feature>
<evidence type="ECO:0000256" key="6">
    <source>
        <dbReference type="ARBA" id="ARBA00022692"/>
    </source>
</evidence>
<dbReference type="SUPFAM" id="SSF53448">
    <property type="entry name" value="Nucleotide-diphospho-sugar transferases"/>
    <property type="match status" value="1"/>
</dbReference>
<accession>A0A5M6IRW9</accession>
<comment type="subcellular location">
    <subcellularLocation>
        <location evidence="1">Membrane</location>
        <topology evidence="1">Multi-pass membrane protein</topology>
    </subcellularLocation>
</comment>
<evidence type="ECO:0000313" key="11">
    <source>
        <dbReference type="EMBL" id="KAA5610318.1"/>
    </source>
</evidence>